<reference evidence="1 2" key="1">
    <citation type="submission" date="2020-08" db="EMBL/GenBank/DDBJ databases">
        <title>Aphidius gifuensis genome sequencing and assembly.</title>
        <authorList>
            <person name="Du Z."/>
        </authorList>
    </citation>
    <scope>NUCLEOTIDE SEQUENCE [LARGE SCALE GENOMIC DNA]</scope>
    <source>
        <strain evidence="1">YNYX2018</strain>
        <tissue evidence="1">Adults</tissue>
    </source>
</reference>
<name>A0A834XJ34_APHGI</name>
<gene>
    <name evidence="1" type="ORF">HCN44_003789</name>
</gene>
<protein>
    <submittedName>
        <fullName evidence="1">Uncharacterized protein</fullName>
    </submittedName>
</protein>
<sequence>MDELRTEKVLYHYKKFDDVVIKMEPSRYDNGTIHERSGFNRVITFEKKKVSYGDAGLYTCINNEYGHETSIYIWVQTKKRSFVTRAPNESYGILFRSHINIPCVPTSPCFDVKLFEGSQEVTINETNGIKFDPREGFLITNPSYIHVPIDFTCSVTVESLGRTDTVKYHYTKFNDE</sequence>
<keyword evidence="2" id="KW-1185">Reference proteome</keyword>
<dbReference type="Proteomes" id="UP000639338">
    <property type="component" value="Unassembled WGS sequence"/>
</dbReference>
<accession>A0A834XJ34</accession>
<proteinExistence type="predicted"/>
<dbReference type="EMBL" id="JACMRX010000006">
    <property type="protein sequence ID" value="KAF7987926.1"/>
    <property type="molecule type" value="Genomic_DNA"/>
</dbReference>
<organism evidence="1 2">
    <name type="scientific">Aphidius gifuensis</name>
    <name type="common">Parasitoid wasp</name>
    <dbReference type="NCBI Taxonomy" id="684658"/>
    <lineage>
        <taxon>Eukaryota</taxon>
        <taxon>Metazoa</taxon>
        <taxon>Ecdysozoa</taxon>
        <taxon>Arthropoda</taxon>
        <taxon>Hexapoda</taxon>
        <taxon>Insecta</taxon>
        <taxon>Pterygota</taxon>
        <taxon>Neoptera</taxon>
        <taxon>Endopterygota</taxon>
        <taxon>Hymenoptera</taxon>
        <taxon>Apocrita</taxon>
        <taxon>Ichneumonoidea</taxon>
        <taxon>Braconidae</taxon>
        <taxon>Aphidiinae</taxon>
        <taxon>Aphidius</taxon>
    </lineage>
</organism>
<dbReference type="Gene3D" id="2.60.40.10">
    <property type="entry name" value="Immunoglobulins"/>
    <property type="match status" value="1"/>
</dbReference>
<comment type="caution">
    <text evidence="1">The sequence shown here is derived from an EMBL/GenBank/DDBJ whole genome shotgun (WGS) entry which is preliminary data.</text>
</comment>
<evidence type="ECO:0000313" key="2">
    <source>
        <dbReference type="Proteomes" id="UP000639338"/>
    </source>
</evidence>
<evidence type="ECO:0000313" key="1">
    <source>
        <dbReference type="EMBL" id="KAF7987926.1"/>
    </source>
</evidence>
<dbReference type="AlphaFoldDB" id="A0A834XJ34"/>
<dbReference type="InterPro" id="IPR013783">
    <property type="entry name" value="Ig-like_fold"/>
</dbReference>